<organism evidence="1 2">
    <name type="scientific">Daphnia magna</name>
    <dbReference type="NCBI Taxonomy" id="35525"/>
    <lineage>
        <taxon>Eukaryota</taxon>
        <taxon>Metazoa</taxon>
        <taxon>Ecdysozoa</taxon>
        <taxon>Arthropoda</taxon>
        <taxon>Crustacea</taxon>
        <taxon>Branchiopoda</taxon>
        <taxon>Diplostraca</taxon>
        <taxon>Cladocera</taxon>
        <taxon>Anomopoda</taxon>
        <taxon>Daphniidae</taxon>
        <taxon>Daphnia</taxon>
    </lineage>
</organism>
<keyword evidence="2" id="KW-1185">Reference proteome</keyword>
<sequence length="65" mass="8139">MRSFSMGGTNREWKLKRIEWTRQKEKKKNEVQSHKRIFQRFDLFDLPFPAFKYNKYVVYIKITHI</sequence>
<evidence type="ECO:0000313" key="2">
    <source>
        <dbReference type="Proteomes" id="UP000076858"/>
    </source>
</evidence>
<comment type="caution">
    <text evidence="1">The sequence shown here is derived from an EMBL/GenBank/DDBJ whole genome shotgun (WGS) entry which is preliminary data.</text>
</comment>
<gene>
    <name evidence="1" type="ORF">APZ42_027492</name>
</gene>
<reference evidence="1 2" key="1">
    <citation type="submission" date="2016-03" db="EMBL/GenBank/DDBJ databases">
        <title>EvidentialGene: Evidence-directed Construction of Genes on Genomes.</title>
        <authorList>
            <person name="Gilbert D.G."/>
            <person name="Choi J.-H."/>
            <person name="Mockaitis K."/>
            <person name="Colbourne J."/>
            <person name="Pfrender M."/>
        </authorList>
    </citation>
    <scope>NUCLEOTIDE SEQUENCE [LARGE SCALE GENOMIC DNA]</scope>
    <source>
        <strain evidence="1 2">Xinb3</strain>
        <tissue evidence="1">Complete organism</tissue>
    </source>
</reference>
<dbReference type="EMBL" id="LRGB01002190">
    <property type="protein sequence ID" value="KZS08778.1"/>
    <property type="molecule type" value="Genomic_DNA"/>
</dbReference>
<protein>
    <submittedName>
        <fullName evidence="1">Uncharacterized protein</fullName>
    </submittedName>
</protein>
<dbReference type="Proteomes" id="UP000076858">
    <property type="component" value="Unassembled WGS sequence"/>
</dbReference>
<proteinExistence type="predicted"/>
<name>A0A164RME9_9CRUS</name>
<accession>A0A164RME9</accession>
<dbReference type="AlphaFoldDB" id="A0A164RME9"/>
<evidence type="ECO:0000313" key="1">
    <source>
        <dbReference type="EMBL" id="KZS08778.1"/>
    </source>
</evidence>